<sequence length="567" mass="58186">MGRASSRVLPDGLVVLATAVLTWPVWTSSGYGLARDMVFTPRAPWSMDALGLGGSPPRAVPLDLVLAAATSLVDGAVVFRVAVAGVLLLAGFGAHRLLDAALPDVPPAARTAARCVAAVAAVWNPYVVERLALGQWALLAGYAALFWVLPAVRRRAWPAVLAWTWLGSLTPTGGAALVLVALVAVVVTKERGTAARWLLVSVLGQLPWLVAALLGTAPATSDPGGVAAFAARAERAGGVWPTLLGTGGLWSPFEVPHSLTGLLGHVLTVGVVLALLVGGRTIARREPALAVAAALGLLLAGLAHLPGGENALEWAVLHVPGAGLLRDGQKWLLPYVVLVAASAGAATAVVAERLRRRDADLARLLPAALAVVPVLLLPDAAGRTWQALEPVHYPDDLAAAVRTLDADGGPGDVVTLPFTSYRRYSWGNDLSAADPLPRWTSHPVVVSDVLAVPGGAVAGEDPRARAVGAVIEAGGPVASELAGLDVGWLLLYLDQPGASGVDLTGTDPVVDGDDVVLYRVPGVDSGPEGPADAAVVAAVAVDALWGLAWLAGLGITLMMATRRRRSC</sequence>
<keyword evidence="1" id="KW-1133">Transmembrane helix</keyword>
<accession>A0A930VFJ9</accession>
<dbReference type="RefSeq" id="WP_194707058.1">
    <property type="nucleotide sequence ID" value="NZ_JADKPN010000006.1"/>
</dbReference>
<comment type="caution">
    <text evidence="2">The sequence shown here is derived from an EMBL/GenBank/DDBJ whole genome shotgun (WGS) entry which is preliminary data.</text>
</comment>
<keyword evidence="1" id="KW-0812">Transmembrane</keyword>
<evidence type="ECO:0000313" key="3">
    <source>
        <dbReference type="Proteomes" id="UP000640489"/>
    </source>
</evidence>
<feature type="transmembrane region" description="Helical" evidence="1">
    <location>
        <begin position="12"/>
        <end position="34"/>
    </location>
</feature>
<name>A0A930VFJ9_9ACTN</name>
<feature type="transmembrane region" description="Helical" evidence="1">
    <location>
        <begin position="363"/>
        <end position="381"/>
    </location>
</feature>
<keyword evidence="1" id="KW-0472">Membrane</keyword>
<proteinExistence type="predicted"/>
<dbReference type="EMBL" id="JADKPN010000006">
    <property type="protein sequence ID" value="MBF4763880.1"/>
    <property type="molecule type" value="Genomic_DNA"/>
</dbReference>
<organism evidence="2 3">
    <name type="scientific">Nocardioides islandensis</name>
    <dbReference type="NCBI Taxonomy" id="433663"/>
    <lineage>
        <taxon>Bacteria</taxon>
        <taxon>Bacillati</taxon>
        <taxon>Actinomycetota</taxon>
        <taxon>Actinomycetes</taxon>
        <taxon>Propionibacteriales</taxon>
        <taxon>Nocardioidaceae</taxon>
        <taxon>Nocardioides</taxon>
    </lineage>
</organism>
<feature type="transmembrane region" description="Helical" evidence="1">
    <location>
        <begin position="332"/>
        <end position="351"/>
    </location>
</feature>
<reference evidence="2" key="1">
    <citation type="submission" date="2020-11" db="EMBL/GenBank/DDBJ databases">
        <title>Nocardioides sp. nov., isolated from Soil of Cynanchum wilfordii Hemsley rhizosphere.</title>
        <authorList>
            <person name="Lee J.-S."/>
            <person name="Suh M.K."/>
            <person name="Kim J.-S."/>
        </authorList>
    </citation>
    <scope>NUCLEOTIDE SEQUENCE</scope>
    <source>
        <strain evidence="2">KCTC 19275</strain>
    </source>
</reference>
<gene>
    <name evidence="2" type="ORF">ISU07_12155</name>
</gene>
<feature type="transmembrane region" description="Helical" evidence="1">
    <location>
        <begin position="64"/>
        <end position="90"/>
    </location>
</feature>
<protein>
    <submittedName>
        <fullName evidence="2">Uncharacterized protein</fullName>
    </submittedName>
</protein>
<feature type="transmembrane region" description="Helical" evidence="1">
    <location>
        <begin position="194"/>
        <end position="214"/>
    </location>
</feature>
<dbReference type="AlphaFoldDB" id="A0A930VFJ9"/>
<feature type="transmembrane region" description="Helical" evidence="1">
    <location>
        <begin position="259"/>
        <end position="277"/>
    </location>
</feature>
<feature type="transmembrane region" description="Helical" evidence="1">
    <location>
        <begin position="162"/>
        <end position="187"/>
    </location>
</feature>
<feature type="transmembrane region" description="Helical" evidence="1">
    <location>
        <begin position="131"/>
        <end position="150"/>
    </location>
</feature>
<evidence type="ECO:0000313" key="2">
    <source>
        <dbReference type="EMBL" id="MBF4763880.1"/>
    </source>
</evidence>
<feature type="transmembrane region" description="Helical" evidence="1">
    <location>
        <begin position="533"/>
        <end position="560"/>
    </location>
</feature>
<keyword evidence="3" id="KW-1185">Reference proteome</keyword>
<feature type="transmembrane region" description="Helical" evidence="1">
    <location>
        <begin position="289"/>
        <end position="307"/>
    </location>
</feature>
<evidence type="ECO:0000256" key="1">
    <source>
        <dbReference type="SAM" id="Phobius"/>
    </source>
</evidence>
<dbReference type="Proteomes" id="UP000640489">
    <property type="component" value="Unassembled WGS sequence"/>
</dbReference>